<name>A0A8S3D1L8_9BILA</name>
<feature type="non-terminal residue" evidence="1">
    <location>
        <position position="1"/>
    </location>
</feature>
<organism evidence="1 2">
    <name type="scientific">Rotaria magnacalcarata</name>
    <dbReference type="NCBI Taxonomy" id="392030"/>
    <lineage>
        <taxon>Eukaryota</taxon>
        <taxon>Metazoa</taxon>
        <taxon>Spiralia</taxon>
        <taxon>Gnathifera</taxon>
        <taxon>Rotifera</taxon>
        <taxon>Eurotatoria</taxon>
        <taxon>Bdelloidea</taxon>
        <taxon>Philodinida</taxon>
        <taxon>Philodinidae</taxon>
        <taxon>Rotaria</taxon>
    </lineage>
</organism>
<reference evidence="1" key="1">
    <citation type="submission" date="2021-02" db="EMBL/GenBank/DDBJ databases">
        <authorList>
            <person name="Nowell W R."/>
        </authorList>
    </citation>
    <scope>NUCLEOTIDE SEQUENCE</scope>
</reference>
<evidence type="ECO:0000313" key="1">
    <source>
        <dbReference type="EMBL" id="CAF4958632.1"/>
    </source>
</evidence>
<dbReference type="EMBL" id="CAJOBJ010192453">
    <property type="protein sequence ID" value="CAF4958632.1"/>
    <property type="molecule type" value="Genomic_DNA"/>
</dbReference>
<sequence>GALTKTLITEYQRLAWKALKENIKDKVKEADKSNLSAISRELFKCNIIRGRGLVANAIIRAQL</sequence>
<comment type="caution">
    <text evidence="1">The sequence shown here is derived from an EMBL/GenBank/DDBJ whole genome shotgun (WGS) entry which is preliminary data.</text>
</comment>
<dbReference type="Gene3D" id="1.25.40.180">
    <property type="match status" value="1"/>
</dbReference>
<dbReference type="AlphaFoldDB" id="A0A8S3D1L8"/>
<dbReference type="Proteomes" id="UP000681720">
    <property type="component" value="Unassembled WGS sequence"/>
</dbReference>
<accession>A0A8S3D1L8</accession>
<proteinExistence type="predicted"/>
<evidence type="ECO:0000313" key="2">
    <source>
        <dbReference type="Proteomes" id="UP000681720"/>
    </source>
</evidence>
<protein>
    <submittedName>
        <fullName evidence="1">Uncharacterized protein</fullName>
    </submittedName>
</protein>
<gene>
    <name evidence="1" type="ORF">GIL414_LOCUS54722</name>
</gene>
<feature type="non-terminal residue" evidence="1">
    <location>
        <position position="63"/>
    </location>
</feature>